<evidence type="ECO:0000256" key="2">
    <source>
        <dbReference type="ARBA" id="ARBA00012438"/>
    </source>
</evidence>
<keyword evidence="9" id="KW-0418">Kinase</keyword>
<evidence type="ECO:0000313" key="14">
    <source>
        <dbReference type="EMBL" id="KKL55134.1"/>
    </source>
</evidence>
<dbReference type="Pfam" id="PF07536">
    <property type="entry name" value="HWE_HK"/>
    <property type="match status" value="1"/>
</dbReference>
<dbReference type="SUPFAM" id="SSF55785">
    <property type="entry name" value="PYP-like sensor domain (PAS domain)"/>
    <property type="match status" value="2"/>
</dbReference>
<comment type="catalytic activity">
    <reaction evidence="1">
        <text>ATP + protein L-histidine = ADP + protein N-phospho-L-histidine.</text>
        <dbReference type="EC" id="2.7.13.3"/>
    </reaction>
</comment>
<dbReference type="Pfam" id="PF08448">
    <property type="entry name" value="PAS_4"/>
    <property type="match status" value="1"/>
</dbReference>
<accession>A0A0F9D0Q7</accession>
<feature type="domain" description="PAC" evidence="13">
    <location>
        <begin position="202"/>
        <end position="254"/>
    </location>
</feature>
<dbReference type="InterPro" id="IPR011102">
    <property type="entry name" value="Sig_transdc_His_kinase_HWE"/>
</dbReference>
<dbReference type="InterPro" id="IPR013656">
    <property type="entry name" value="PAS_4"/>
</dbReference>
<dbReference type="InterPro" id="IPR000014">
    <property type="entry name" value="PAS"/>
</dbReference>
<dbReference type="NCBIfam" id="TIGR00229">
    <property type="entry name" value="sensory_box"/>
    <property type="match status" value="1"/>
</dbReference>
<evidence type="ECO:0000259" key="13">
    <source>
        <dbReference type="PROSITE" id="PS50113"/>
    </source>
</evidence>
<dbReference type="PROSITE" id="PS50113">
    <property type="entry name" value="PAC"/>
    <property type="match status" value="1"/>
</dbReference>
<keyword evidence="6" id="KW-0808">Transferase</keyword>
<keyword evidence="3" id="KW-0597">Phosphoprotein</keyword>
<dbReference type="PROSITE" id="PS50112">
    <property type="entry name" value="PAS"/>
    <property type="match status" value="1"/>
</dbReference>
<organism evidence="14">
    <name type="scientific">marine sediment metagenome</name>
    <dbReference type="NCBI Taxonomy" id="412755"/>
    <lineage>
        <taxon>unclassified sequences</taxon>
        <taxon>metagenomes</taxon>
        <taxon>ecological metagenomes</taxon>
    </lineage>
</organism>
<evidence type="ECO:0000256" key="6">
    <source>
        <dbReference type="ARBA" id="ARBA00022679"/>
    </source>
</evidence>
<protein>
    <recommendedName>
        <fullName evidence="2">histidine kinase</fullName>
        <ecNumber evidence="2">2.7.13.3</ecNumber>
    </recommendedName>
</protein>
<keyword evidence="7" id="KW-0677">Repeat</keyword>
<dbReference type="Pfam" id="PF13426">
    <property type="entry name" value="PAS_9"/>
    <property type="match status" value="1"/>
</dbReference>
<evidence type="ECO:0000256" key="8">
    <source>
        <dbReference type="ARBA" id="ARBA00022741"/>
    </source>
</evidence>
<dbReference type="EC" id="2.7.13.3" evidence="2"/>
<evidence type="ECO:0000256" key="9">
    <source>
        <dbReference type="ARBA" id="ARBA00022777"/>
    </source>
</evidence>
<evidence type="ECO:0000256" key="5">
    <source>
        <dbReference type="ARBA" id="ARBA00022643"/>
    </source>
</evidence>
<keyword evidence="5" id="KW-0288">FMN</keyword>
<dbReference type="SMART" id="SM00091">
    <property type="entry name" value="PAS"/>
    <property type="match status" value="1"/>
</dbReference>
<evidence type="ECO:0000259" key="12">
    <source>
        <dbReference type="PROSITE" id="PS50112"/>
    </source>
</evidence>
<sequence length="293" mass="33111">MIDSLKDEVVILDDRGIIIAANPAWRDFCTENDGDCDSYYIGHSYLDICGQATGPSDAEAPLVLNGLRNLLETGEHFRCEYPCHSPTTQRWFELTASKFEQGDASYVMVQHRNITIRHIEAQDVETSHFQAQSLAALVSTSNDAIFSYDLDGRILTWNRAAERFYGYSSGEMIGNSPEILFPSDWPIRLNEYRDRILSGELTSYEAERIAKSGTRHTAWVTCAPIRGIHGDIVAISNIHRDVTALRKAESERDVVAKEVVHRAKNMLSVVIAIFRQTSRRAESMEEFSRKFGE</sequence>
<name>A0A0F9D0Q7_9ZZZZ</name>
<evidence type="ECO:0000256" key="7">
    <source>
        <dbReference type="ARBA" id="ARBA00022737"/>
    </source>
</evidence>
<keyword evidence="10" id="KW-0067">ATP-binding</keyword>
<evidence type="ECO:0000256" key="3">
    <source>
        <dbReference type="ARBA" id="ARBA00022553"/>
    </source>
</evidence>
<proteinExistence type="predicted"/>
<dbReference type="PANTHER" id="PTHR41523:SF8">
    <property type="entry name" value="ETHYLENE RESPONSE SENSOR PROTEIN"/>
    <property type="match status" value="1"/>
</dbReference>
<evidence type="ECO:0000256" key="4">
    <source>
        <dbReference type="ARBA" id="ARBA00022630"/>
    </source>
</evidence>
<feature type="domain" description="PAS" evidence="12">
    <location>
        <begin position="130"/>
        <end position="184"/>
    </location>
</feature>
<dbReference type="Gene3D" id="3.30.450.20">
    <property type="entry name" value="PAS domain"/>
    <property type="match status" value="2"/>
</dbReference>
<keyword evidence="8" id="KW-0547">Nucleotide-binding</keyword>
<evidence type="ECO:0000256" key="10">
    <source>
        <dbReference type="ARBA" id="ARBA00022840"/>
    </source>
</evidence>
<keyword evidence="4" id="KW-0285">Flavoprotein</keyword>
<dbReference type="InterPro" id="IPR000700">
    <property type="entry name" value="PAS-assoc_C"/>
</dbReference>
<dbReference type="GO" id="GO:0004673">
    <property type="term" value="F:protein histidine kinase activity"/>
    <property type="evidence" value="ECO:0007669"/>
    <property type="project" value="UniProtKB-EC"/>
</dbReference>
<keyword evidence="11" id="KW-0843">Virulence</keyword>
<evidence type="ECO:0000256" key="1">
    <source>
        <dbReference type="ARBA" id="ARBA00000085"/>
    </source>
</evidence>
<gene>
    <name evidence="14" type="ORF">LCGC14_2258440</name>
</gene>
<dbReference type="EMBL" id="LAZR01030950">
    <property type="protein sequence ID" value="KKL55134.1"/>
    <property type="molecule type" value="Genomic_DNA"/>
</dbReference>
<feature type="non-terminal residue" evidence="14">
    <location>
        <position position="293"/>
    </location>
</feature>
<reference evidence="14" key="1">
    <citation type="journal article" date="2015" name="Nature">
        <title>Complex archaea that bridge the gap between prokaryotes and eukaryotes.</title>
        <authorList>
            <person name="Spang A."/>
            <person name="Saw J.H."/>
            <person name="Jorgensen S.L."/>
            <person name="Zaremba-Niedzwiedzka K."/>
            <person name="Martijn J."/>
            <person name="Lind A.E."/>
            <person name="van Eijk R."/>
            <person name="Schleper C."/>
            <person name="Guy L."/>
            <person name="Ettema T.J."/>
        </authorList>
    </citation>
    <scope>NUCLEOTIDE SEQUENCE</scope>
</reference>
<comment type="caution">
    <text evidence="14">The sequence shown here is derived from an EMBL/GenBank/DDBJ whole genome shotgun (WGS) entry which is preliminary data.</text>
</comment>
<dbReference type="AlphaFoldDB" id="A0A0F9D0Q7"/>
<evidence type="ECO:0000256" key="11">
    <source>
        <dbReference type="ARBA" id="ARBA00023026"/>
    </source>
</evidence>
<dbReference type="PANTHER" id="PTHR41523">
    <property type="entry name" value="TWO-COMPONENT SYSTEM SENSOR PROTEIN"/>
    <property type="match status" value="1"/>
</dbReference>
<dbReference type="CDD" id="cd00130">
    <property type="entry name" value="PAS"/>
    <property type="match status" value="2"/>
</dbReference>
<dbReference type="GO" id="GO:0005524">
    <property type="term" value="F:ATP binding"/>
    <property type="evidence" value="ECO:0007669"/>
    <property type="project" value="UniProtKB-KW"/>
</dbReference>
<dbReference type="InterPro" id="IPR035965">
    <property type="entry name" value="PAS-like_dom_sf"/>
</dbReference>